<dbReference type="SUPFAM" id="SSF53850">
    <property type="entry name" value="Periplasmic binding protein-like II"/>
    <property type="match status" value="1"/>
</dbReference>
<dbReference type="RefSeq" id="WP_251933449.1">
    <property type="nucleotide sequence ID" value="NZ_CP098747.1"/>
</dbReference>
<accession>A0ABY4W089</accession>
<name>A0ABY4W089_9PROT</name>
<comment type="similarity">
    <text evidence="1">Belongs to the LysR transcriptional regulatory family.</text>
</comment>
<evidence type="ECO:0000256" key="1">
    <source>
        <dbReference type="ARBA" id="ARBA00009437"/>
    </source>
</evidence>
<protein>
    <submittedName>
        <fullName evidence="6">LysR substrate-binding domain-containing protein</fullName>
    </submittedName>
</protein>
<keyword evidence="3" id="KW-0238">DNA-binding</keyword>
<dbReference type="Pfam" id="PF03466">
    <property type="entry name" value="LysR_substrate"/>
    <property type="match status" value="1"/>
</dbReference>
<dbReference type="PROSITE" id="PS50931">
    <property type="entry name" value="HTH_LYSR"/>
    <property type="match status" value="1"/>
</dbReference>
<dbReference type="InterPro" id="IPR036390">
    <property type="entry name" value="WH_DNA-bd_sf"/>
</dbReference>
<keyword evidence="7" id="KW-1185">Reference proteome</keyword>
<dbReference type="Gene3D" id="1.10.10.10">
    <property type="entry name" value="Winged helix-like DNA-binding domain superfamily/Winged helix DNA-binding domain"/>
    <property type="match status" value="1"/>
</dbReference>
<dbReference type="SUPFAM" id="SSF46785">
    <property type="entry name" value="Winged helix' DNA-binding domain"/>
    <property type="match status" value="1"/>
</dbReference>
<dbReference type="PANTHER" id="PTHR30126:SF40">
    <property type="entry name" value="HTH-TYPE TRANSCRIPTIONAL REGULATOR GLTR"/>
    <property type="match status" value="1"/>
</dbReference>
<evidence type="ECO:0000256" key="3">
    <source>
        <dbReference type="ARBA" id="ARBA00023125"/>
    </source>
</evidence>
<evidence type="ECO:0000313" key="7">
    <source>
        <dbReference type="Proteomes" id="UP001056291"/>
    </source>
</evidence>
<dbReference type="InterPro" id="IPR036388">
    <property type="entry name" value="WH-like_DNA-bd_sf"/>
</dbReference>
<keyword evidence="2" id="KW-0805">Transcription regulation</keyword>
<feature type="domain" description="HTH lysR-type" evidence="5">
    <location>
        <begin position="1"/>
        <end position="58"/>
    </location>
</feature>
<dbReference type="EMBL" id="CP098747">
    <property type="protein sequence ID" value="USG60568.1"/>
    <property type="molecule type" value="Genomic_DNA"/>
</dbReference>
<dbReference type="InterPro" id="IPR000847">
    <property type="entry name" value="LysR_HTH_N"/>
</dbReference>
<keyword evidence="4" id="KW-0804">Transcription</keyword>
<dbReference type="Pfam" id="PF00126">
    <property type="entry name" value="HTH_1"/>
    <property type="match status" value="1"/>
</dbReference>
<dbReference type="InterPro" id="IPR005119">
    <property type="entry name" value="LysR_subst-bd"/>
</dbReference>
<evidence type="ECO:0000256" key="2">
    <source>
        <dbReference type="ARBA" id="ARBA00023015"/>
    </source>
</evidence>
<gene>
    <name evidence="6" type="ORF">NBZ79_15485</name>
</gene>
<proteinExistence type="inferred from homology"/>
<evidence type="ECO:0000256" key="4">
    <source>
        <dbReference type="ARBA" id="ARBA00023163"/>
    </source>
</evidence>
<sequence>MDLAELRIFCAVVREGSVTRAAERLHRVQSNVTTRLRQLEDKLGVELFSREGKRLKLTAAGRTLLTYADQLLSLADEAEIALKDRQPRGLFRLGSMESTAAVRLPGPLADYSARYPEVKLELRTGNPTEMAALLSAGDIDAALVAEPVALEKFDRLLAFEEETVIVTAINQPDISAPGAAPKCMLVFEQGCPHRRLLEGWYAARGELPERVIEMGSYHAMLGCALAGMGAALMPKSILSTFPEAARLISHPLPKGKNVLRTYYIWRKESPAPNVTALGEILQEN</sequence>
<dbReference type="PRINTS" id="PR00039">
    <property type="entry name" value="HTHLYSR"/>
</dbReference>
<dbReference type="Proteomes" id="UP001056291">
    <property type="component" value="Chromosome"/>
</dbReference>
<dbReference type="Gene3D" id="3.40.190.10">
    <property type="entry name" value="Periplasmic binding protein-like II"/>
    <property type="match status" value="2"/>
</dbReference>
<reference evidence="6" key="1">
    <citation type="submission" date="2022-06" db="EMBL/GenBank/DDBJ databases">
        <title>Sneathiella actinostolidae sp. nov., isolated from a sea anemonein the Western Pacific Ocean.</title>
        <authorList>
            <person name="Wei M.J."/>
        </authorList>
    </citation>
    <scope>NUCLEOTIDE SEQUENCE</scope>
    <source>
        <strain evidence="6">PHK-P5</strain>
    </source>
</reference>
<dbReference type="PANTHER" id="PTHR30126">
    <property type="entry name" value="HTH-TYPE TRANSCRIPTIONAL REGULATOR"/>
    <property type="match status" value="1"/>
</dbReference>
<evidence type="ECO:0000259" key="5">
    <source>
        <dbReference type="PROSITE" id="PS50931"/>
    </source>
</evidence>
<evidence type="ECO:0000313" key="6">
    <source>
        <dbReference type="EMBL" id="USG60568.1"/>
    </source>
</evidence>
<organism evidence="6 7">
    <name type="scientific">Sneathiella marina</name>
    <dbReference type="NCBI Taxonomy" id="2950108"/>
    <lineage>
        <taxon>Bacteria</taxon>
        <taxon>Pseudomonadati</taxon>
        <taxon>Pseudomonadota</taxon>
        <taxon>Alphaproteobacteria</taxon>
        <taxon>Sneathiellales</taxon>
        <taxon>Sneathiellaceae</taxon>
        <taxon>Sneathiella</taxon>
    </lineage>
</organism>